<evidence type="ECO:0000313" key="1">
    <source>
        <dbReference type="EMBL" id="MCT2559397.1"/>
    </source>
</evidence>
<protein>
    <submittedName>
        <fullName evidence="1">Uncharacterized protein</fullName>
    </submittedName>
</protein>
<keyword evidence="2" id="KW-1185">Reference proteome</keyword>
<gene>
    <name evidence="1" type="ORF">N0B51_10445</name>
</gene>
<comment type="caution">
    <text evidence="1">The sequence shown here is derived from an EMBL/GenBank/DDBJ whole genome shotgun (WGS) entry which is preliminary data.</text>
</comment>
<dbReference type="RefSeq" id="WP_259962292.1">
    <property type="nucleotide sequence ID" value="NZ_JAOAMV010000005.1"/>
</dbReference>
<dbReference type="AlphaFoldDB" id="A0A9X3AN87"/>
<dbReference type="EMBL" id="JAOAMV010000005">
    <property type="protein sequence ID" value="MCT2559397.1"/>
    <property type="molecule type" value="Genomic_DNA"/>
</dbReference>
<name>A0A9X3AN87_9SPHN</name>
<sequence length="581" mass="56496">MTAGGTTAGGALTVGAVAPVASATFTGNLTAASVRIKSKGQISLKDATATTALIDLGSGSLITTGTLLAKTNAILTASESVTAASITASLGSVDVDAGDAISAGAITAGTDAFITAGRSITTASKVSAGGTIDIDSTSGGSVTLGQALTGAGAALQAGTSITIDTTGAVIAGGTTATSGVLAVGTVAMPASVTFTGPVSSKGLTANTTGTFTTRAAVDAGSSASVSARDVEINAGFKATDLTLKAGATGGVALGSGVATFSLSDAELDRITATTLTVDAGANSVTISDVSLTTAAGSNRVDVATTGAVNFVGDLTADGAGRTIRIGGRVGAGSAASTGVAGTITGDIEAVTINVGQAKLDLRGNDIAFGTTPFLNEVAGRTSQDLARQVVGNATSKLYNAALPDPLGGDRANDPVYLRAGTLAVAYGNSALFQNTGTLGTGATTTNGVVIGSTGGGGALVIDTLDATNAFALFGQINNLVGPAAAIAPGSVVVIDDTLQSPYSRINGCLIRSGADCVNTIIGTTIISLPRENTRLLSSDTGLLVPFDPLVGTNNEGLFSDAASDDQNLDCPRDEKGVCVDR</sequence>
<reference evidence="1" key="1">
    <citation type="submission" date="2022-09" db="EMBL/GenBank/DDBJ databases">
        <title>The genome sequence of Tsuneonella sp. YG55.</title>
        <authorList>
            <person name="Liu Y."/>
        </authorList>
    </citation>
    <scope>NUCLEOTIDE SEQUENCE</scope>
    <source>
        <strain evidence="1">YG55</strain>
    </source>
</reference>
<accession>A0A9X3AN87</accession>
<proteinExistence type="predicted"/>
<evidence type="ECO:0000313" key="2">
    <source>
        <dbReference type="Proteomes" id="UP001142648"/>
    </source>
</evidence>
<dbReference type="Proteomes" id="UP001142648">
    <property type="component" value="Unassembled WGS sequence"/>
</dbReference>
<organism evidence="1 2">
    <name type="scientific">Tsuneonella litorea</name>
    <dbReference type="NCBI Taxonomy" id="2976475"/>
    <lineage>
        <taxon>Bacteria</taxon>
        <taxon>Pseudomonadati</taxon>
        <taxon>Pseudomonadota</taxon>
        <taxon>Alphaproteobacteria</taxon>
        <taxon>Sphingomonadales</taxon>
        <taxon>Erythrobacteraceae</taxon>
        <taxon>Tsuneonella</taxon>
    </lineage>
</organism>